<proteinExistence type="predicted"/>
<keyword evidence="3" id="KW-1185">Reference proteome</keyword>
<gene>
    <name evidence="2" type="ORF">Drose_25345</name>
</gene>
<keyword evidence="1" id="KW-0812">Transmembrane</keyword>
<evidence type="ECO:0000256" key="1">
    <source>
        <dbReference type="SAM" id="Phobius"/>
    </source>
</evidence>
<evidence type="ECO:0000313" key="2">
    <source>
        <dbReference type="EMBL" id="UWZ34537.1"/>
    </source>
</evidence>
<sequence>MMANTMMKRNVMEDRDTVLRSMHDTGLAAWFGGSLMGAVGLNGAAGKVGNPRERLVVSSIGWDRWAPINMAAIGAHLLGAVGILASERWRVVGQRGVGTMSIVKTALTAAALGATAYSRKLGKELENAGEVAVEGVTEPTAETPATVRAVQRRQRVVQWSVPALTGALIAVSALAGEQQKSGSVLQGVGARLRGVLVPTR</sequence>
<reference evidence="2" key="1">
    <citation type="submission" date="2021-04" db="EMBL/GenBank/DDBJ databases">
        <title>Biosynthetic gene clusters of Dactylosporangioum roseum.</title>
        <authorList>
            <person name="Hartkoorn R.C."/>
            <person name="Beaudoing E."/>
            <person name="Hot D."/>
            <person name="Moureu S."/>
        </authorList>
    </citation>
    <scope>NUCLEOTIDE SEQUENCE</scope>
    <source>
        <strain evidence="2">NRRL B-16295</strain>
    </source>
</reference>
<name>A0ABY5YZ81_9ACTN</name>
<dbReference type="EMBL" id="CP073721">
    <property type="protein sequence ID" value="UWZ34537.1"/>
    <property type="molecule type" value="Genomic_DNA"/>
</dbReference>
<dbReference type="Proteomes" id="UP001058271">
    <property type="component" value="Chromosome"/>
</dbReference>
<evidence type="ECO:0000313" key="3">
    <source>
        <dbReference type="Proteomes" id="UP001058271"/>
    </source>
</evidence>
<dbReference type="RefSeq" id="WP_260723860.1">
    <property type="nucleotide sequence ID" value="NZ_BAAABS010000091.1"/>
</dbReference>
<organism evidence="2 3">
    <name type="scientific">Dactylosporangium roseum</name>
    <dbReference type="NCBI Taxonomy" id="47989"/>
    <lineage>
        <taxon>Bacteria</taxon>
        <taxon>Bacillati</taxon>
        <taxon>Actinomycetota</taxon>
        <taxon>Actinomycetes</taxon>
        <taxon>Micromonosporales</taxon>
        <taxon>Micromonosporaceae</taxon>
        <taxon>Dactylosporangium</taxon>
    </lineage>
</organism>
<keyword evidence="1" id="KW-1133">Transmembrane helix</keyword>
<feature type="transmembrane region" description="Helical" evidence="1">
    <location>
        <begin position="156"/>
        <end position="175"/>
    </location>
</feature>
<feature type="transmembrane region" description="Helical" evidence="1">
    <location>
        <begin position="67"/>
        <end position="85"/>
    </location>
</feature>
<evidence type="ECO:0008006" key="4">
    <source>
        <dbReference type="Google" id="ProtNLM"/>
    </source>
</evidence>
<keyword evidence="1" id="KW-0472">Membrane</keyword>
<protein>
    <recommendedName>
        <fullName evidence="4">ABC-type Mn/Zn transport systems, ATPase component</fullName>
    </recommendedName>
</protein>
<accession>A0ABY5YZ81</accession>